<dbReference type="GO" id="GO:0003677">
    <property type="term" value="F:DNA binding"/>
    <property type="evidence" value="ECO:0007669"/>
    <property type="project" value="InterPro"/>
</dbReference>
<dbReference type="InterPro" id="IPR019057">
    <property type="entry name" value="Restrct_endonuc_II_Eco47II"/>
</dbReference>
<gene>
    <name evidence="1" type="ORF">PPEP_b0750</name>
</gene>
<sequence length="237" mass="26744">MDSFNRENLKKAIKDSVIRMYEAQVADLDLYRNTLDCFSASIDALLQGISMEDWLKQEKERQVQKTKQNAIGSLHEDIMGSIDGVTSLPVGNLVDIICEDKKIVAEVKNKHNTTKGNHKVQIYRDLAKKIDALADGYTGYYVEVLPKGAKSYDIAFTPSDNQTKTKLPKREDIRLIDGKSFYAKLTGNNGALSELYESLPSIISEIIKEEYGINLDPNLIIKENLFLKNFIKAYGDK</sequence>
<proteinExistence type="predicted"/>
<dbReference type="EMBL" id="AQHF01000034">
    <property type="protein sequence ID" value="MBE0348893.1"/>
    <property type="molecule type" value="Genomic_DNA"/>
</dbReference>
<dbReference type="AlphaFoldDB" id="A0A8I0N0I6"/>
<name>A0A8I0N0I6_9GAMM</name>
<reference evidence="1 2" key="1">
    <citation type="submission" date="2015-06" db="EMBL/GenBank/DDBJ databases">
        <title>Genome sequence of Pseudoalteromonas peptidolytica.</title>
        <authorList>
            <person name="Xie B.-B."/>
            <person name="Rong J.-C."/>
            <person name="Qin Q.-L."/>
            <person name="Zhang Y.-Z."/>
        </authorList>
    </citation>
    <scope>NUCLEOTIDE SEQUENCE [LARGE SCALE GENOMIC DNA]</scope>
    <source>
        <strain evidence="1 2">F12-50-A1</strain>
    </source>
</reference>
<accession>A0A8I0N0I6</accession>
<protein>
    <submittedName>
        <fullName evidence="1">Uncharacterized protein</fullName>
    </submittedName>
</protein>
<keyword evidence="2" id="KW-1185">Reference proteome</keyword>
<dbReference type="GO" id="GO:0009036">
    <property type="term" value="F:type II site-specific deoxyribonuclease activity"/>
    <property type="evidence" value="ECO:0007669"/>
    <property type="project" value="InterPro"/>
</dbReference>
<dbReference type="GO" id="GO:0009307">
    <property type="term" value="P:DNA restriction-modification system"/>
    <property type="evidence" value="ECO:0007669"/>
    <property type="project" value="InterPro"/>
</dbReference>
<dbReference type="RefSeq" id="WP_167508299.1">
    <property type="nucleotide sequence ID" value="NZ_AQHF01000034.1"/>
</dbReference>
<organism evidence="1 2">
    <name type="scientific">Pseudoalteromonas peptidolytica F12-50-A1</name>
    <dbReference type="NCBI Taxonomy" id="1315280"/>
    <lineage>
        <taxon>Bacteria</taxon>
        <taxon>Pseudomonadati</taxon>
        <taxon>Pseudomonadota</taxon>
        <taxon>Gammaproteobacteria</taxon>
        <taxon>Alteromonadales</taxon>
        <taxon>Pseudoalteromonadaceae</taxon>
        <taxon>Pseudoalteromonas</taxon>
    </lineage>
</organism>
<comment type="caution">
    <text evidence="1">The sequence shown here is derived from an EMBL/GenBank/DDBJ whole genome shotgun (WGS) entry which is preliminary data.</text>
</comment>
<evidence type="ECO:0000313" key="1">
    <source>
        <dbReference type="EMBL" id="MBE0348893.1"/>
    </source>
</evidence>
<dbReference type="Proteomes" id="UP000660708">
    <property type="component" value="Unassembled WGS sequence"/>
</dbReference>
<evidence type="ECO:0000313" key="2">
    <source>
        <dbReference type="Proteomes" id="UP000660708"/>
    </source>
</evidence>
<dbReference type="Pfam" id="PF09553">
    <property type="entry name" value="RE_Eco47II"/>
    <property type="match status" value="1"/>
</dbReference>